<dbReference type="PANTHER" id="PTHR24119">
    <property type="entry name" value="ACYL-COA-BINDING DOMAIN-CONTAINING PROTEIN 6"/>
    <property type="match status" value="1"/>
</dbReference>
<evidence type="ECO:0000256" key="5">
    <source>
        <dbReference type="PROSITE-ProRule" id="PRU00023"/>
    </source>
</evidence>
<dbReference type="PROSITE" id="PS50297">
    <property type="entry name" value="ANK_REP_REGION"/>
    <property type="match status" value="2"/>
</dbReference>
<dbReference type="InterPro" id="IPR022408">
    <property type="entry name" value="Acyl-CoA-binding_prot_CS"/>
</dbReference>
<dbReference type="SUPFAM" id="SSF48403">
    <property type="entry name" value="Ankyrin repeat"/>
    <property type="match status" value="1"/>
</dbReference>
<dbReference type="Gene3D" id="1.20.80.10">
    <property type="match status" value="1"/>
</dbReference>
<dbReference type="Pfam" id="PF00887">
    <property type="entry name" value="ACBP"/>
    <property type="match status" value="1"/>
</dbReference>
<keyword evidence="8" id="KW-1185">Reference proteome</keyword>
<comment type="caution">
    <text evidence="7">The sequence shown here is derived from an EMBL/GenBank/DDBJ whole genome shotgun (WGS) entry which is preliminary data.</text>
</comment>
<dbReference type="SUPFAM" id="SSF47027">
    <property type="entry name" value="Acyl-CoA binding protein"/>
    <property type="match status" value="1"/>
</dbReference>
<gene>
    <name evidence="7" type="ORF">CUNI_LOCUS1232</name>
</gene>
<feature type="domain" description="ACB" evidence="6">
    <location>
        <begin position="8"/>
        <end position="93"/>
    </location>
</feature>
<evidence type="ECO:0000256" key="4">
    <source>
        <dbReference type="ARBA" id="ARBA00023121"/>
    </source>
</evidence>
<dbReference type="PROSITE" id="PS51228">
    <property type="entry name" value="ACB_2"/>
    <property type="match status" value="1"/>
</dbReference>
<evidence type="ECO:0000259" key="6">
    <source>
        <dbReference type="PROSITE" id="PS51228"/>
    </source>
</evidence>
<dbReference type="Gene3D" id="1.25.40.20">
    <property type="entry name" value="Ankyrin repeat-containing domain"/>
    <property type="match status" value="2"/>
</dbReference>
<evidence type="ECO:0000256" key="3">
    <source>
        <dbReference type="ARBA" id="ARBA00023043"/>
    </source>
</evidence>
<dbReference type="Proteomes" id="UP000678393">
    <property type="component" value="Unassembled WGS sequence"/>
</dbReference>
<evidence type="ECO:0000313" key="8">
    <source>
        <dbReference type="Proteomes" id="UP000678393"/>
    </source>
</evidence>
<keyword evidence="3 5" id="KW-0040">ANK repeat</keyword>
<dbReference type="PRINTS" id="PR00689">
    <property type="entry name" value="ACOABINDINGP"/>
</dbReference>
<dbReference type="InterPro" id="IPR036770">
    <property type="entry name" value="Ankyrin_rpt-contain_sf"/>
</dbReference>
<keyword evidence="2" id="KW-0677">Repeat</keyword>
<accession>A0A8S3YGJ4</accession>
<dbReference type="PROSITE" id="PS00880">
    <property type="entry name" value="ACB_1"/>
    <property type="match status" value="1"/>
</dbReference>
<sequence length="256" mass="28684">MADEVEDLERVFAQATQQVRYIGAQLAADKLLYFYARFKQATEGPCRTPKPGFFDFQGKAKWEAWSKLGDMGKDQAMMEYISLLSNIDDGWLNRLSSEAHMNPDRHPRQQPGQQGMGVSVSVMANTDRVLTDAEKTVFDWCQEGNVPRVTQLLRDSGVDVNCLDQEGLGLLHWACDRGDVEMTRTLLSLGADINNQAKDLQTALHYAVSCEHKDVTELLVQQGIDVKLKDNEGNTAMDIASDDMKLFLHTQLANIT</sequence>
<keyword evidence="4" id="KW-0446">Lipid-binding</keyword>
<dbReference type="PROSITE" id="PS50088">
    <property type="entry name" value="ANK_REPEAT"/>
    <property type="match status" value="2"/>
</dbReference>
<dbReference type="PANTHER" id="PTHR24119:SF0">
    <property type="entry name" value="ACYL-COA-BINDING DOMAIN-CONTAINING PROTEIN 6"/>
    <property type="match status" value="1"/>
</dbReference>
<dbReference type="EMBL" id="CAJHNH020000148">
    <property type="protein sequence ID" value="CAG5115674.1"/>
    <property type="molecule type" value="Genomic_DNA"/>
</dbReference>
<name>A0A8S3YGJ4_9EUPU</name>
<dbReference type="Pfam" id="PF12796">
    <property type="entry name" value="Ank_2"/>
    <property type="match status" value="1"/>
</dbReference>
<feature type="repeat" description="ANK" evidence="5">
    <location>
        <begin position="166"/>
        <end position="198"/>
    </location>
</feature>
<dbReference type="GO" id="GO:0000062">
    <property type="term" value="F:fatty-acyl-CoA binding"/>
    <property type="evidence" value="ECO:0007669"/>
    <property type="project" value="InterPro"/>
</dbReference>
<organism evidence="7 8">
    <name type="scientific">Candidula unifasciata</name>
    <dbReference type="NCBI Taxonomy" id="100452"/>
    <lineage>
        <taxon>Eukaryota</taxon>
        <taxon>Metazoa</taxon>
        <taxon>Spiralia</taxon>
        <taxon>Lophotrochozoa</taxon>
        <taxon>Mollusca</taxon>
        <taxon>Gastropoda</taxon>
        <taxon>Heterobranchia</taxon>
        <taxon>Euthyneura</taxon>
        <taxon>Panpulmonata</taxon>
        <taxon>Eupulmonata</taxon>
        <taxon>Stylommatophora</taxon>
        <taxon>Helicina</taxon>
        <taxon>Helicoidea</taxon>
        <taxon>Geomitridae</taxon>
        <taxon>Candidula</taxon>
    </lineage>
</organism>
<evidence type="ECO:0000313" key="7">
    <source>
        <dbReference type="EMBL" id="CAG5115674.1"/>
    </source>
</evidence>
<feature type="repeat" description="ANK" evidence="5">
    <location>
        <begin position="199"/>
        <end position="231"/>
    </location>
</feature>
<dbReference type="OrthoDB" id="4567at2759"/>
<dbReference type="InterPro" id="IPR000582">
    <property type="entry name" value="Acyl-CoA-binding_protein"/>
</dbReference>
<reference evidence="7" key="1">
    <citation type="submission" date="2021-04" db="EMBL/GenBank/DDBJ databases">
        <authorList>
            <consortium name="Molecular Ecology Group"/>
        </authorList>
    </citation>
    <scope>NUCLEOTIDE SEQUENCE</scope>
</reference>
<dbReference type="InterPro" id="IPR014352">
    <property type="entry name" value="FERM/acyl-CoA-bd_prot_sf"/>
</dbReference>
<evidence type="ECO:0000256" key="1">
    <source>
        <dbReference type="ARBA" id="ARBA00018419"/>
    </source>
</evidence>
<dbReference type="InterPro" id="IPR035984">
    <property type="entry name" value="Acyl-CoA-binding_sf"/>
</dbReference>
<proteinExistence type="predicted"/>
<evidence type="ECO:0000256" key="2">
    <source>
        <dbReference type="ARBA" id="ARBA00022737"/>
    </source>
</evidence>
<dbReference type="InterPro" id="IPR002110">
    <property type="entry name" value="Ankyrin_rpt"/>
</dbReference>
<protein>
    <recommendedName>
        <fullName evidence="1">Acyl-CoA-binding domain-containing protein 6</fullName>
    </recommendedName>
</protein>
<dbReference type="SMART" id="SM00248">
    <property type="entry name" value="ANK"/>
    <property type="match status" value="3"/>
</dbReference>
<dbReference type="AlphaFoldDB" id="A0A8S3YGJ4"/>